<dbReference type="PROSITE" id="PS01124">
    <property type="entry name" value="HTH_ARAC_FAMILY_2"/>
    <property type="match status" value="1"/>
</dbReference>
<evidence type="ECO:0000256" key="1">
    <source>
        <dbReference type="ARBA" id="ARBA00023015"/>
    </source>
</evidence>
<dbReference type="SUPFAM" id="SSF46689">
    <property type="entry name" value="Homeodomain-like"/>
    <property type="match status" value="2"/>
</dbReference>
<gene>
    <name evidence="5" type="ORF">F7O44_25285</name>
</gene>
<proteinExistence type="predicted"/>
<keyword evidence="3" id="KW-0804">Transcription</keyword>
<dbReference type="InterPro" id="IPR018060">
    <property type="entry name" value="HTH_AraC"/>
</dbReference>
<dbReference type="Pfam" id="PF12833">
    <property type="entry name" value="HTH_18"/>
    <property type="match status" value="1"/>
</dbReference>
<organism evidence="5 6">
    <name type="scientific">Phytoactinopolyspora mesophila</name>
    <dbReference type="NCBI Taxonomy" id="2650750"/>
    <lineage>
        <taxon>Bacteria</taxon>
        <taxon>Bacillati</taxon>
        <taxon>Actinomycetota</taxon>
        <taxon>Actinomycetes</taxon>
        <taxon>Jiangellales</taxon>
        <taxon>Jiangellaceae</taxon>
        <taxon>Phytoactinopolyspora</taxon>
    </lineage>
</organism>
<evidence type="ECO:0000313" key="5">
    <source>
        <dbReference type="EMBL" id="NDL60394.1"/>
    </source>
</evidence>
<sequence>MDPLDLMLRQLRAHGTVAGLSALSAPWTLRVAGEAAITLIAPAHEQIWIQHSDSAGPVPVEPRQVALVRGPEPFFCTDQPRPDGHDGRTGRVTPVHEIGPGQGQPWPLPELSESTPSALLGVGFYRPSGAPSTRLLAALPPVAVVTESPHLPPMRSYLETEFAKGMARPGIQTELDRLLDWLLVRLLRDWFDQPGTQPPGWYLALSDGIAGAALRFIHTQPDRSWTLASLAAAANTSRTTLVTRLRDLLGESPLAYLTQWRMELAADLLSDPGSTVAAVARQVGYADEFSFSTAFKRVRGVSPSALRTG</sequence>
<dbReference type="Proteomes" id="UP000460435">
    <property type="component" value="Unassembled WGS sequence"/>
</dbReference>
<dbReference type="InterPro" id="IPR009057">
    <property type="entry name" value="Homeodomain-like_sf"/>
</dbReference>
<evidence type="ECO:0000256" key="2">
    <source>
        <dbReference type="ARBA" id="ARBA00023125"/>
    </source>
</evidence>
<keyword evidence="1" id="KW-0805">Transcription regulation</keyword>
<dbReference type="GO" id="GO:0043565">
    <property type="term" value="F:sequence-specific DNA binding"/>
    <property type="evidence" value="ECO:0007669"/>
    <property type="project" value="InterPro"/>
</dbReference>
<evidence type="ECO:0000259" key="4">
    <source>
        <dbReference type="PROSITE" id="PS01124"/>
    </source>
</evidence>
<dbReference type="PANTHER" id="PTHR46796:SF13">
    <property type="entry name" value="HTH-TYPE TRANSCRIPTIONAL ACTIVATOR RHAS"/>
    <property type="match status" value="1"/>
</dbReference>
<dbReference type="InterPro" id="IPR018062">
    <property type="entry name" value="HTH_AraC-typ_CS"/>
</dbReference>
<keyword evidence="2" id="KW-0238">DNA-binding</keyword>
<dbReference type="Gene3D" id="1.10.10.60">
    <property type="entry name" value="Homeodomain-like"/>
    <property type="match status" value="2"/>
</dbReference>
<dbReference type="RefSeq" id="WP_162453095.1">
    <property type="nucleotide sequence ID" value="NZ_WLZY01000011.1"/>
</dbReference>
<dbReference type="PROSITE" id="PS00041">
    <property type="entry name" value="HTH_ARAC_FAMILY_1"/>
    <property type="match status" value="1"/>
</dbReference>
<dbReference type="EMBL" id="WLZY01000011">
    <property type="protein sequence ID" value="NDL60394.1"/>
    <property type="molecule type" value="Genomic_DNA"/>
</dbReference>
<accession>A0A7K3MAS1</accession>
<evidence type="ECO:0000313" key="6">
    <source>
        <dbReference type="Proteomes" id="UP000460435"/>
    </source>
</evidence>
<dbReference type="InterPro" id="IPR050204">
    <property type="entry name" value="AraC_XylS_family_regulators"/>
</dbReference>
<protein>
    <submittedName>
        <fullName evidence="5">Helix-turn-helix domain-containing protein</fullName>
    </submittedName>
</protein>
<name>A0A7K3MAS1_9ACTN</name>
<feature type="domain" description="HTH araC/xylS-type" evidence="4">
    <location>
        <begin position="211"/>
        <end position="309"/>
    </location>
</feature>
<evidence type="ECO:0000256" key="3">
    <source>
        <dbReference type="ARBA" id="ARBA00023163"/>
    </source>
</evidence>
<dbReference type="InterPro" id="IPR032783">
    <property type="entry name" value="AraC_lig"/>
</dbReference>
<dbReference type="Pfam" id="PF12852">
    <property type="entry name" value="Cupin_6"/>
    <property type="match status" value="1"/>
</dbReference>
<dbReference type="SMART" id="SM00342">
    <property type="entry name" value="HTH_ARAC"/>
    <property type="match status" value="1"/>
</dbReference>
<comment type="caution">
    <text evidence="5">The sequence shown here is derived from an EMBL/GenBank/DDBJ whole genome shotgun (WGS) entry which is preliminary data.</text>
</comment>
<dbReference type="PANTHER" id="PTHR46796">
    <property type="entry name" value="HTH-TYPE TRANSCRIPTIONAL ACTIVATOR RHAS-RELATED"/>
    <property type="match status" value="1"/>
</dbReference>
<dbReference type="AlphaFoldDB" id="A0A7K3MAS1"/>
<keyword evidence="6" id="KW-1185">Reference proteome</keyword>
<dbReference type="GO" id="GO:0003700">
    <property type="term" value="F:DNA-binding transcription factor activity"/>
    <property type="evidence" value="ECO:0007669"/>
    <property type="project" value="InterPro"/>
</dbReference>
<reference evidence="5 6" key="1">
    <citation type="submission" date="2019-11" db="EMBL/GenBank/DDBJ databases">
        <authorList>
            <person name="Li X.-J."/>
            <person name="Feng X.-M."/>
        </authorList>
    </citation>
    <scope>NUCLEOTIDE SEQUENCE [LARGE SCALE GENOMIC DNA]</scope>
    <source>
        <strain evidence="5 6">XMNu-373</strain>
    </source>
</reference>